<dbReference type="Proteomes" id="UP001303889">
    <property type="component" value="Unassembled WGS sequence"/>
</dbReference>
<keyword evidence="4" id="KW-1185">Reference proteome</keyword>
<feature type="compositionally biased region" description="Basic and acidic residues" evidence="1">
    <location>
        <begin position="51"/>
        <end position="66"/>
    </location>
</feature>
<dbReference type="SMART" id="SM00355">
    <property type="entry name" value="ZnF_C2H2"/>
    <property type="match status" value="2"/>
</dbReference>
<dbReference type="EMBL" id="MU855943">
    <property type="protein sequence ID" value="KAK3898397.1"/>
    <property type="molecule type" value="Genomic_DNA"/>
</dbReference>
<feature type="region of interest" description="Disordered" evidence="1">
    <location>
        <begin position="157"/>
        <end position="242"/>
    </location>
</feature>
<feature type="domain" description="C2H2-type" evidence="2">
    <location>
        <begin position="263"/>
        <end position="286"/>
    </location>
</feature>
<feature type="region of interest" description="Disordered" evidence="1">
    <location>
        <begin position="1"/>
        <end position="104"/>
    </location>
</feature>
<evidence type="ECO:0000313" key="3">
    <source>
        <dbReference type="EMBL" id="KAK3898397.1"/>
    </source>
</evidence>
<feature type="region of interest" description="Disordered" evidence="1">
    <location>
        <begin position="121"/>
        <end position="140"/>
    </location>
</feature>
<dbReference type="AlphaFoldDB" id="A0AAN6RP95"/>
<gene>
    <name evidence="3" type="ORF">C8A05DRAFT_19010</name>
</gene>
<sequence length="444" mass="49445">MPFYPEWDLQGEAVTDTNTPNLADGDVPFSFDDESDGMRVEEDEAGSEDLQDSHKQQRHGQEAAEKAEEDMDIDLLEYPQRRPSPEKRTKPAPQPRMPFPGAAGIAKASQVQVVLYSSSRKDAFAATPDGLTDDYDDGTKLVTSDLLPRLAVINTTLQQVPPRQSPAQQPPRPQPASTPKTPSATPGQNKRGRPFGWKKGHGSYSALRPRPPRGTVLAPRPKLPKPKTLSGEPKPRARLGRKPAPTARQLYLKLNPHFLAFHCEWRGCPAELQNLETLRKHLLVVHGGGRHRPPTPARPVRCEWSTCLSSSPSPETTPSFPTLAAFTSHLETSHLLPHLWHIGDGPRNTHPPFPLPSSPPTYLLNSHGEQVTPSVRGQLQIERKEERKKRAARLARVLMLRDRHAPEEPAYTAWEVRVIGEVADGKRKRLRMLREYAEGLGRGV</sequence>
<evidence type="ECO:0000313" key="4">
    <source>
        <dbReference type="Proteomes" id="UP001303889"/>
    </source>
</evidence>
<evidence type="ECO:0000256" key="1">
    <source>
        <dbReference type="SAM" id="MobiDB-lite"/>
    </source>
</evidence>
<feature type="compositionally biased region" description="Low complexity" evidence="1">
    <location>
        <begin position="177"/>
        <end position="186"/>
    </location>
</feature>
<name>A0AAN6RP95_9PEZI</name>
<feature type="compositionally biased region" description="Acidic residues" evidence="1">
    <location>
        <begin position="31"/>
        <end position="50"/>
    </location>
</feature>
<dbReference type="InterPro" id="IPR013087">
    <property type="entry name" value="Znf_C2H2_type"/>
</dbReference>
<reference evidence="3" key="1">
    <citation type="journal article" date="2023" name="Mol. Phylogenet. Evol.">
        <title>Genome-scale phylogeny and comparative genomics of the fungal order Sordariales.</title>
        <authorList>
            <person name="Hensen N."/>
            <person name="Bonometti L."/>
            <person name="Westerberg I."/>
            <person name="Brannstrom I.O."/>
            <person name="Guillou S."/>
            <person name="Cros-Aarteil S."/>
            <person name="Calhoun S."/>
            <person name="Haridas S."/>
            <person name="Kuo A."/>
            <person name="Mondo S."/>
            <person name="Pangilinan J."/>
            <person name="Riley R."/>
            <person name="LaButti K."/>
            <person name="Andreopoulos B."/>
            <person name="Lipzen A."/>
            <person name="Chen C."/>
            <person name="Yan M."/>
            <person name="Daum C."/>
            <person name="Ng V."/>
            <person name="Clum A."/>
            <person name="Steindorff A."/>
            <person name="Ohm R.A."/>
            <person name="Martin F."/>
            <person name="Silar P."/>
            <person name="Natvig D.O."/>
            <person name="Lalanne C."/>
            <person name="Gautier V."/>
            <person name="Ament-Velasquez S.L."/>
            <person name="Kruys A."/>
            <person name="Hutchinson M.I."/>
            <person name="Powell A.J."/>
            <person name="Barry K."/>
            <person name="Miller A.N."/>
            <person name="Grigoriev I.V."/>
            <person name="Debuchy R."/>
            <person name="Gladieux P."/>
            <person name="Hiltunen Thoren M."/>
            <person name="Johannesson H."/>
        </authorList>
    </citation>
    <scope>NUCLEOTIDE SEQUENCE</scope>
    <source>
        <strain evidence="3">CBS 103.79</strain>
    </source>
</reference>
<comment type="caution">
    <text evidence="3">The sequence shown here is derived from an EMBL/GenBank/DDBJ whole genome shotgun (WGS) entry which is preliminary data.</text>
</comment>
<accession>A0AAN6RP95</accession>
<evidence type="ECO:0000259" key="2">
    <source>
        <dbReference type="PROSITE" id="PS00028"/>
    </source>
</evidence>
<feature type="compositionally biased region" description="Basic residues" evidence="1">
    <location>
        <begin position="190"/>
        <end position="201"/>
    </location>
</feature>
<proteinExistence type="predicted"/>
<feature type="compositionally biased region" description="Low complexity" evidence="1">
    <location>
        <begin position="158"/>
        <end position="167"/>
    </location>
</feature>
<feature type="compositionally biased region" description="Basic and acidic residues" evidence="1">
    <location>
        <begin position="79"/>
        <end position="89"/>
    </location>
</feature>
<dbReference type="PROSITE" id="PS00028">
    <property type="entry name" value="ZINC_FINGER_C2H2_1"/>
    <property type="match status" value="1"/>
</dbReference>
<protein>
    <recommendedName>
        <fullName evidence="2">C2H2-type domain-containing protein</fullName>
    </recommendedName>
</protein>
<reference evidence="3" key="2">
    <citation type="submission" date="2023-05" db="EMBL/GenBank/DDBJ databases">
        <authorList>
            <consortium name="Lawrence Berkeley National Laboratory"/>
            <person name="Steindorff A."/>
            <person name="Hensen N."/>
            <person name="Bonometti L."/>
            <person name="Westerberg I."/>
            <person name="Brannstrom I.O."/>
            <person name="Guillou S."/>
            <person name="Cros-Aarteil S."/>
            <person name="Calhoun S."/>
            <person name="Haridas S."/>
            <person name="Kuo A."/>
            <person name="Mondo S."/>
            <person name="Pangilinan J."/>
            <person name="Riley R."/>
            <person name="Labutti K."/>
            <person name="Andreopoulos B."/>
            <person name="Lipzen A."/>
            <person name="Chen C."/>
            <person name="Yanf M."/>
            <person name="Daum C."/>
            <person name="Ng V."/>
            <person name="Clum A."/>
            <person name="Ohm R."/>
            <person name="Martin F."/>
            <person name="Silar P."/>
            <person name="Natvig D."/>
            <person name="Lalanne C."/>
            <person name="Gautier V."/>
            <person name="Ament-Velasquez S.L."/>
            <person name="Kruys A."/>
            <person name="Hutchinson M.I."/>
            <person name="Powell A.J."/>
            <person name="Barry K."/>
            <person name="Miller A.N."/>
            <person name="Grigoriev I.V."/>
            <person name="Debuchy R."/>
            <person name="Gladieux P."/>
            <person name="Thoren M.H."/>
            <person name="Johannesson H."/>
        </authorList>
    </citation>
    <scope>NUCLEOTIDE SEQUENCE</scope>
    <source>
        <strain evidence="3">CBS 103.79</strain>
    </source>
</reference>
<organism evidence="3 4">
    <name type="scientific">Staphylotrichum tortipilum</name>
    <dbReference type="NCBI Taxonomy" id="2831512"/>
    <lineage>
        <taxon>Eukaryota</taxon>
        <taxon>Fungi</taxon>
        <taxon>Dikarya</taxon>
        <taxon>Ascomycota</taxon>
        <taxon>Pezizomycotina</taxon>
        <taxon>Sordariomycetes</taxon>
        <taxon>Sordariomycetidae</taxon>
        <taxon>Sordariales</taxon>
        <taxon>Chaetomiaceae</taxon>
        <taxon>Staphylotrichum</taxon>
    </lineage>
</organism>